<feature type="compositionally biased region" description="Pro residues" evidence="1">
    <location>
        <begin position="178"/>
        <end position="190"/>
    </location>
</feature>
<gene>
    <name evidence="2" type="ORF">Tdes44962_MAKER06907</name>
</gene>
<feature type="compositionally biased region" description="Low complexity" evidence="1">
    <location>
        <begin position="105"/>
        <end position="119"/>
    </location>
</feature>
<dbReference type="OrthoDB" id="5350410at2759"/>
<feature type="region of interest" description="Disordered" evidence="1">
    <location>
        <begin position="105"/>
        <end position="126"/>
    </location>
</feature>
<feature type="compositionally biased region" description="Basic and acidic residues" evidence="1">
    <location>
        <begin position="531"/>
        <end position="542"/>
    </location>
</feature>
<dbReference type="Gene3D" id="2.60.40.10">
    <property type="entry name" value="Immunoglobulins"/>
    <property type="match status" value="1"/>
</dbReference>
<sequence>MFNPKSVQDIKASYEARTSPQKPRPVVPPESLTPGPMPNNTRPFANKQSIDSVLNQAKANIDKFNDQVKKKFTPASSGPAASTAVDTKPGSIPAIVSIQPAAPVAAPITSPTSPTSIPAAAPPTPALATDASASALPIPASATPTLALAADSPPTIIIPASAAPLASSPAIASQAPTPSAPVPPSGPPAAPSIAAPSPASPADVRPSASTRPSWIGPPRPLTPSMAKHTVTVEHASPGLQPPVYIFTSLSDPQWTAVEMDTEKKADGEYRFYKTFQVDEGEYQYKFRLGPGDWWALDDSKPTVDDGMGNKNNLLVVKPDLPAPQVQQSDPPKSQSIDLPKDVAQTEAVPTSAAAPMVEHEKSLFGSVASRDSPPQSIAMPPVNVAQLGPGTPGVVTPAPGPLLKHETFDPPSSNRSNEYRDDDFGDGEEGDDDDAQTSPLLRHESLCPTSDEQTQAPLMRHESMSIGVHHDDGHFYPLKSPSLASPGSRCSSDDAVAPEADPNDPSLEHFPTEKRAIYDHIRRTSSSLPEDQYHEDAKEIRRSHAGSHSSKGGSPPRSLPSVAEDEDEEIEKIREQEIETAERDGDEVDPNDERKRPAIVSNEGRPAEPITPPMTPKEDNNATLGEDNHVRMHPGHRRRPKGDEDVVREYKQEKGVIGTVLDMAMHPSSL</sequence>
<dbReference type="EMBL" id="RIBY02000158">
    <property type="protein sequence ID" value="KAH9845048.1"/>
    <property type="molecule type" value="Genomic_DNA"/>
</dbReference>
<accession>A0A9W7T0W9</accession>
<reference evidence="2 3" key="2">
    <citation type="journal article" date="2021" name="Curr. Genet.">
        <title>Genetic response to nitrogen starvation in the aggressive Eucalyptus foliar pathogen Teratosphaeria destructans.</title>
        <authorList>
            <person name="Havenga M."/>
            <person name="Wingfield B.D."/>
            <person name="Wingfield M.J."/>
            <person name="Dreyer L.L."/>
            <person name="Roets F."/>
            <person name="Aylward J."/>
        </authorList>
    </citation>
    <scope>NUCLEOTIDE SEQUENCE [LARGE SCALE GENOMIC DNA]</scope>
    <source>
        <strain evidence="2">CMW44962</strain>
    </source>
</reference>
<evidence type="ECO:0000313" key="3">
    <source>
        <dbReference type="Proteomes" id="UP001138500"/>
    </source>
</evidence>
<evidence type="ECO:0000256" key="1">
    <source>
        <dbReference type="SAM" id="MobiDB-lite"/>
    </source>
</evidence>
<evidence type="ECO:0000313" key="2">
    <source>
        <dbReference type="EMBL" id="KAH9845048.1"/>
    </source>
</evidence>
<feature type="compositionally biased region" description="Polar residues" evidence="1">
    <location>
        <begin position="38"/>
        <end position="49"/>
    </location>
</feature>
<feature type="compositionally biased region" description="Basic and acidic residues" evidence="1">
    <location>
        <begin position="571"/>
        <end position="583"/>
    </location>
</feature>
<feature type="compositionally biased region" description="Basic and acidic residues" evidence="1">
    <location>
        <begin position="506"/>
        <end position="522"/>
    </location>
</feature>
<feature type="compositionally biased region" description="Polar residues" evidence="1">
    <location>
        <begin position="324"/>
        <end position="336"/>
    </location>
</feature>
<feature type="compositionally biased region" description="Basic and acidic residues" evidence="1">
    <location>
        <begin position="616"/>
        <end position="630"/>
    </location>
</feature>
<evidence type="ECO:0008006" key="4">
    <source>
        <dbReference type="Google" id="ProtNLM"/>
    </source>
</evidence>
<feature type="compositionally biased region" description="Low complexity" evidence="1">
    <location>
        <begin position="546"/>
        <end position="556"/>
    </location>
</feature>
<comment type="caution">
    <text evidence="2">The sequence shown here is derived from an EMBL/GenBank/DDBJ whole genome shotgun (WGS) entry which is preliminary data.</text>
</comment>
<dbReference type="InterPro" id="IPR013783">
    <property type="entry name" value="Ig-like_fold"/>
</dbReference>
<reference evidence="2 3" key="1">
    <citation type="journal article" date="2018" name="IMA Fungus">
        <title>IMA Genome-F 10: Nine draft genome sequences of Claviceps purpurea s.lat., including C. arundinis, C. humidiphila, and C. cf. spartinae, pseudomolecules for the pitch canker pathogen Fusarium circinatum, draft genome of Davidsoniella eucalypti, Grosmannia galeiformis, Quambalaria eucalypti, and Teratosphaeria destructans.</title>
        <authorList>
            <person name="Wingfield B.D."/>
            <person name="Liu M."/>
            <person name="Nguyen H.D."/>
            <person name="Lane F.A."/>
            <person name="Morgan S.W."/>
            <person name="De Vos L."/>
            <person name="Wilken P.M."/>
            <person name="Duong T.A."/>
            <person name="Aylward J."/>
            <person name="Coetzee M.P."/>
            <person name="Dadej K."/>
            <person name="De Beer Z.W."/>
            <person name="Findlay W."/>
            <person name="Havenga M."/>
            <person name="Kolarik M."/>
            <person name="Menzies J.G."/>
            <person name="Naidoo K."/>
            <person name="Pochopski O."/>
            <person name="Shoukouhi P."/>
            <person name="Santana Q.C."/>
            <person name="Seifert K.A."/>
            <person name="Soal N."/>
            <person name="Steenkamp E.T."/>
            <person name="Tatham C.T."/>
            <person name="van der Nest M.A."/>
            <person name="Wingfield M.J."/>
        </authorList>
    </citation>
    <scope>NUCLEOTIDE SEQUENCE [LARGE SCALE GENOMIC DNA]</scope>
    <source>
        <strain evidence="2">CMW44962</strain>
    </source>
</reference>
<feature type="compositionally biased region" description="Low complexity" evidence="1">
    <location>
        <begin position="191"/>
        <end position="209"/>
    </location>
</feature>
<feature type="compositionally biased region" description="Acidic residues" evidence="1">
    <location>
        <begin position="420"/>
        <end position="435"/>
    </location>
</feature>
<dbReference type="InterPro" id="IPR014756">
    <property type="entry name" value="Ig_E-set"/>
</dbReference>
<dbReference type="SUPFAM" id="SSF81296">
    <property type="entry name" value="E set domains"/>
    <property type="match status" value="1"/>
</dbReference>
<dbReference type="Proteomes" id="UP001138500">
    <property type="component" value="Unassembled WGS sequence"/>
</dbReference>
<feature type="region of interest" description="Disordered" evidence="1">
    <location>
        <begin position="321"/>
        <end position="455"/>
    </location>
</feature>
<proteinExistence type="predicted"/>
<feature type="compositionally biased region" description="Basic residues" evidence="1">
    <location>
        <begin position="631"/>
        <end position="640"/>
    </location>
</feature>
<feature type="region of interest" description="Disordered" evidence="1">
    <location>
        <begin position="169"/>
        <end position="222"/>
    </location>
</feature>
<dbReference type="AlphaFoldDB" id="A0A9W7T0W9"/>
<protein>
    <recommendedName>
        <fullName evidence="4">AMP-activated protein kinase glycogen-binding domain-containing protein</fullName>
    </recommendedName>
</protein>
<name>A0A9W7T0W9_9PEZI</name>
<organism evidence="2 3">
    <name type="scientific">Teratosphaeria destructans</name>
    <dbReference type="NCBI Taxonomy" id="418781"/>
    <lineage>
        <taxon>Eukaryota</taxon>
        <taxon>Fungi</taxon>
        <taxon>Dikarya</taxon>
        <taxon>Ascomycota</taxon>
        <taxon>Pezizomycotina</taxon>
        <taxon>Dothideomycetes</taxon>
        <taxon>Dothideomycetidae</taxon>
        <taxon>Mycosphaerellales</taxon>
        <taxon>Teratosphaeriaceae</taxon>
        <taxon>Teratosphaeria</taxon>
    </lineage>
</organism>
<feature type="compositionally biased region" description="Low complexity" evidence="1">
    <location>
        <begin position="388"/>
        <end position="397"/>
    </location>
</feature>
<keyword evidence="3" id="KW-1185">Reference proteome</keyword>
<feature type="region of interest" description="Disordered" evidence="1">
    <location>
        <begin position="1"/>
        <end position="49"/>
    </location>
</feature>
<feature type="region of interest" description="Disordered" evidence="1">
    <location>
        <begin position="477"/>
        <end position="647"/>
    </location>
</feature>
<dbReference type="CDD" id="cd02859">
    <property type="entry name" value="E_set_AMPKbeta_like_N"/>
    <property type="match status" value="1"/>
</dbReference>